<dbReference type="Gene3D" id="2.50.20.20">
    <property type="match status" value="1"/>
</dbReference>
<dbReference type="InterPro" id="IPR029046">
    <property type="entry name" value="LolA/LolB/LppX"/>
</dbReference>
<evidence type="ECO:0008006" key="4">
    <source>
        <dbReference type="Google" id="ProtNLM"/>
    </source>
</evidence>
<protein>
    <recommendedName>
        <fullName evidence="4">Lipoprotein</fullName>
    </recommendedName>
</protein>
<dbReference type="SUPFAM" id="SSF89392">
    <property type="entry name" value="Prokaryotic lipoproteins and lipoprotein localization factors"/>
    <property type="match status" value="1"/>
</dbReference>
<feature type="chain" id="PRO_5045524122" description="Lipoprotein" evidence="1">
    <location>
        <begin position="26"/>
        <end position="300"/>
    </location>
</feature>
<keyword evidence="1" id="KW-0732">Signal</keyword>
<sequence length="300" mass="30537">MKHASAIRRIVAATAVVAALGTVSACGGDAKAGHATGTGTATSQARNAASTDDLTALRQVVKATGDAHSAKVEGDITMGSAASMSADGKLDWAHGLTGDMTMSHIGGAVSTAVPGSMSVRYLPDAAYADLGAAAAAQLDGRHWVKYTYADLSKLVGAGAGSDMQQLMRNDDPVHNVQLLLASGTLHRVGTETVRGVSATHYEGTENTAGLATAPGLTAAQRQQLQQQLKQAGVTSGTVDLWVDAHNLPVKVATRMQTSQGTVSSTLYYSDYGVAVSETAPPASDTADLTALLKEAQGSSS</sequence>
<accession>A0ABS7QKW4</accession>
<dbReference type="EMBL" id="JAINVZ010000002">
    <property type="protein sequence ID" value="MBY8883780.1"/>
    <property type="molecule type" value="Genomic_DNA"/>
</dbReference>
<organism evidence="2 3">
    <name type="scientific">Streptantibioticus parmotrematis</name>
    <dbReference type="NCBI Taxonomy" id="2873249"/>
    <lineage>
        <taxon>Bacteria</taxon>
        <taxon>Bacillati</taxon>
        <taxon>Actinomycetota</taxon>
        <taxon>Actinomycetes</taxon>
        <taxon>Kitasatosporales</taxon>
        <taxon>Streptomycetaceae</taxon>
        <taxon>Streptantibioticus</taxon>
    </lineage>
</organism>
<dbReference type="PROSITE" id="PS51257">
    <property type="entry name" value="PROKAR_LIPOPROTEIN"/>
    <property type="match status" value="1"/>
</dbReference>
<gene>
    <name evidence="2" type="ORF">K7472_02860</name>
</gene>
<evidence type="ECO:0000313" key="2">
    <source>
        <dbReference type="EMBL" id="MBY8883780.1"/>
    </source>
</evidence>
<dbReference type="Proteomes" id="UP001198565">
    <property type="component" value="Unassembled WGS sequence"/>
</dbReference>
<reference evidence="2 3" key="1">
    <citation type="submission" date="2021-08" db="EMBL/GenBank/DDBJ databases">
        <title>Streptomyces sp. PTM05 isolated from lichen.</title>
        <authorList>
            <person name="Somphong A."/>
            <person name="Phongsopitanun W."/>
            <person name="Tanasupawat S."/>
        </authorList>
    </citation>
    <scope>NUCLEOTIDE SEQUENCE [LARGE SCALE GENOMIC DNA]</scope>
    <source>
        <strain evidence="2 3">Ptm05</strain>
    </source>
</reference>
<comment type="caution">
    <text evidence="2">The sequence shown here is derived from an EMBL/GenBank/DDBJ whole genome shotgun (WGS) entry which is preliminary data.</text>
</comment>
<feature type="signal peptide" evidence="1">
    <location>
        <begin position="1"/>
        <end position="25"/>
    </location>
</feature>
<evidence type="ECO:0000313" key="3">
    <source>
        <dbReference type="Proteomes" id="UP001198565"/>
    </source>
</evidence>
<name>A0ABS7QKW4_9ACTN</name>
<keyword evidence="3" id="KW-1185">Reference proteome</keyword>
<proteinExistence type="predicted"/>
<dbReference type="RefSeq" id="WP_222973607.1">
    <property type="nucleotide sequence ID" value="NZ_JAINVZ010000002.1"/>
</dbReference>
<evidence type="ECO:0000256" key="1">
    <source>
        <dbReference type="SAM" id="SignalP"/>
    </source>
</evidence>